<reference evidence="6 7" key="1">
    <citation type="submission" date="2020-08" db="EMBL/GenBank/DDBJ databases">
        <title>Sequencing the genomes of 1000 actinobacteria strains.</title>
        <authorList>
            <person name="Klenk H.-P."/>
        </authorList>
    </citation>
    <scope>NUCLEOTIDE SEQUENCE [LARGE SCALE GENOMIC DNA]</scope>
    <source>
        <strain evidence="6 7">DSM 46659</strain>
    </source>
</reference>
<dbReference type="PROSITE" id="PS50893">
    <property type="entry name" value="ABC_TRANSPORTER_2"/>
    <property type="match status" value="1"/>
</dbReference>
<evidence type="ECO:0000256" key="1">
    <source>
        <dbReference type="ARBA" id="ARBA00022448"/>
    </source>
</evidence>
<dbReference type="InterPro" id="IPR027417">
    <property type="entry name" value="P-loop_NTPase"/>
</dbReference>
<gene>
    <name evidence="6" type="ORF">HNR23_004832</name>
</gene>
<dbReference type="SMART" id="SM00382">
    <property type="entry name" value="AAA"/>
    <property type="match status" value="1"/>
</dbReference>
<name>A0A7W9YMH6_9ACTN</name>
<dbReference type="InterPro" id="IPR015854">
    <property type="entry name" value="ABC_transpr_LolD-like"/>
</dbReference>
<dbReference type="GO" id="GO:0016887">
    <property type="term" value="F:ATP hydrolysis activity"/>
    <property type="evidence" value="ECO:0007669"/>
    <property type="project" value="InterPro"/>
</dbReference>
<dbReference type="CDD" id="cd03255">
    <property type="entry name" value="ABC_MJ0796_LolCDE_FtsE"/>
    <property type="match status" value="1"/>
</dbReference>
<feature type="domain" description="ABC transporter" evidence="5">
    <location>
        <begin position="18"/>
        <end position="254"/>
    </location>
</feature>
<proteinExistence type="predicted"/>
<evidence type="ECO:0000256" key="2">
    <source>
        <dbReference type="ARBA" id="ARBA00022741"/>
    </source>
</evidence>
<accession>A0A7W9YMH6</accession>
<dbReference type="InterPro" id="IPR017871">
    <property type="entry name" value="ABC_transporter-like_CS"/>
</dbReference>
<dbReference type="PROSITE" id="PS00211">
    <property type="entry name" value="ABC_TRANSPORTER_1"/>
    <property type="match status" value="1"/>
</dbReference>
<dbReference type="GO" id="GO:0005524">
    <property type="term" value="F:ATP binding"/>
    <property type="evidence" value="ECO:0007669"/>
    <property type="project" value="UniProtKB-KW"/>
</dbReference>
<dbReference type="RefSeq" id="WP_394353804.1">
    <property type="nucleotide sequence ID" value="NZ_JACHDS010000001.1"/>
</dbReference>
<keyword evidence="2" id="KW-0547">Nucleotide-binding</keyword>
<keyword evidence="7" id="KW-1185">Reference proteome</keyword>
<dbReference type="PANTHER" id="PTHR24220">
    <property type="entry name" value="IMPORT ATP-BINDING PROTEIN"/>
    <property type="match status" value="1"/>
</dbReference>
<dbReference type="SUPFAM" id="SSF52540">
    <property type="entry name" value="P-loop containing nucleoside triphosphate hydrolases"/>
    <property type="match status" value="1"/>
</dbReference>
<dbReference type="Pfam" id="PF00005">
    <property type="entry name" value="ABC_tran"/>
    <property type="match status" value="1"/>
</dbReference>
<comment type="caution">
    <text evidence="6">The sequence shown here is derived from an EMBL/GenBank/DDBJ whole genome shotgun (WGS) entry which is preliminary data.</text>
</comment>
<protein>
    <submittedName>
        <fullName evidence="6">Putative ABC transport system ATP-binding protein</fullName>
    </submittedName>
</protein>
<dbReference type="Gene3D" id="3.40.50.300">
    <property type="entry name" value="P-loop containing nucleotide triphosphate hydrolases"/>
    <property type="match status" value="1"/>
</dbReference>
<dbReference type="AlphaFoldDB" id="A0A7W9YMH6"/>
<evidence type="ECO:0000313" key="6">
    <source>
        <dbReference type="EMBL" id="MBB6174772.1"/>
    </source>
</evidence>
<keyword evidence="3 6" id="KW-0067">ATP-binding</keyword>
<dbReference type="GO" id="GO:0098796">
    <property type="term" value="C:membrane protein complex"/>
    <property type="evidence" value="ECO:0007669"/>
    <property type="project" value="UniProtKB-ARBA"/>
</dbReference>
<evidence type="ECO:0000259" key="5">
    <source>
        <dbReference type="PROSITE" id="PS50893"/>
    </source>
</evidence>
<dbReference type="InterPro" id="IPR003593">
    <property type="entry name" value="AAA+_ATPase"/>
</dbReference>
<feature type="region of interest" description="Disordered" evidence="4">
    <location>
        <begin position="235"/>
        <end position="277"/>
    </location>
</feature>
<evidence type="ECO:0000256" key="3">
    <source>
        <dbReference type="ARBA" id="ARBA00022840"/>
    </source>
</evidence>
<dbReference type="PANTHER" id="PTHR24220:SF86">
    <property type="entry name" value="ABC TRANSPORTER ABCH.1"/>
    <property type="match status" value="1"/>
</dbReference>
<dbReference type="GO" id="GO:0005886">
    <property type="term" value="C:plasma membrane"/>
    <property type="evidence" value="ECO:0007669"/>
    <property type="project" value="TreeGrafter"/>
</dbReference>
<organism evidence="6 7">
    <name type="scientific">Nocardiopsis mwathae</name>
    <dbReference type="NCBI Taxonomy" id="1472723"/>
    <lineage>
        <taxon>Bacteria</taxon>
        <taxon>Bacillati</taxon>
        <taxon>Actinomycetota</taxon>
        <taxon>Actinomycetes</taxon>
        <taxon>Streptosporangiales</taxon>
        <taxon>Nocardiopsidaceae</taxon>
        <taxon>Nocardiopsis</taxon>
    </lineage>
</organism>
<dbReference type="InterPro" id="IPR003439">
    <property type="entry name" value="ABC_transporter-like_ATP-bd"/>
</dbReference>
<sequence length="277" mass="29031">MSDAMRALVDLSTPAPAAELVGVSRAYPGGVRALDGVSFRIERGELLGIVGPSGSGKSTLLNLLGMLDAPSGGTVRIAGYDTADLDDDGTSALRARAVGFVFQQFHLAAGVTALDNVADGLLYTGTPLRRRREHAEAALRRVGLGDRLHHRPHELSGGQKQRVAIARAIVGDPRLVLADEPTGALDSASGEAVVELLRELNAAGATVVIITHDMELAERLPRRIRVRDGRIVADERSEREPVREPEWDAAAVESRPPVSGPAGAPPGPGSGGRHALG</sequence>
<keyword evidence="1" id="KW-0813">Transport</keyword>
<dbReference type="EMBL" id="JACHDS010000001">
    <property type="protein sequence ID" value="MBB6174772.1"/>
    <property type="molecule type" value="Genomic_DNA"/>
</dbReference>
<evidence type="ECO:0000313" key="7">
    <source>
        <dbReference type="Proteomes" id="UP000546642"/>
    </source>
</evidence>
<dbReference type="Proteomes" id="UP000546642">
    <property type="component" value="Unassembled WGS sequence"/>
</dbReference>
<evidence type="ECO:0000256" key="4">
    <source>
        <dbReference type="SAM" id="MobiDB-lite"/>
    </source>
</evidence>
<dbReference type="GO" id="GO:0022857">
    <property type="term" value="F:transmembrane transporter activity"/>
    <property type="evidence" value="ECO:0007669"/>
    <property type="project" value="UniProtKB-ARBA"/>
</dbReference>
<dbReference type="FunFam" id="3.40.50.300:FF:000032">
    <property type="entry name" value="Export ABC transporter ATP-binding protein"/>
    <property type="match status" value="1"/>
</dbReference>
<dbReference type="InterPro" id="IPR017911">
    <property type="entry name" value="MacB-like_ATP-bd"/>
</dbReference>
<feature type="compositionally biased region" description="Basic and acidic residues" evidence="4">
    <location>
        <begin position="235"/>
        <end position="246"/>
    </location>
</feature>